<evidence type="ECO:0000313" key="1">
    <source>
        <dbReference type="EMBL" id="RPD62591.1"/>
    </source>
</evidence>
<name>A0A5C2SG31_9APHY</name>
<dbReference type="AlphaFoldDB" id="A0A5C2SG31"/>
<reference evidence="1" key="1">
    <citation type="journal article" date="2018" name="Genome Biol. Evol.">
        <title>Genomics and development of Lentinus tigrinus, a white-rot wood-decaying mushroom with dimorphic fruiting bodies.</title>
        <authorList>
            <person name="Wu B."/>
            <person name="Xu Z."/>
            <person name="Knudson A."/>
            <person name="Carlson A."/>
            <person name="Chen N."/>
            <person name="Kovaka S."/>
            <person name="LaButti K."/>
            <person name="Lipzen A."/>
            <person name="Pennachio C."/>
            <person name="Riley R."/>
            <person name="Schakwitz W."/>
            <person name="Umezawa K."/>
            <person name="Ohm R.A."/>
            <person name="Grigoriev I.V."/>
            <person name="Nagy L.G."/>
            <person name="Gibbons J."/>
            <person name="Hibbett D."/>
        </authorList>
    </citation>
    <scope>NUCLEOTIDE SEQUENCE [LARGE SCALE GENOMIC DNA]</scope>
    <source>
        <strain evidence="1">ALCF2SS1-6</strain>
    </source>
</reference>
<dbReference type="Proteomes" id="UP000313359">
    <property type="component" value="Unassembled WGS sequence"/>
</dbReference>
<gene>
    <name evidence="1" type="ORF">L227DRAFT_430820</name>
</gene>
<proteinExistence type="predicted"/>
<evidence type="ECO:0000313" key="2">
    <source>
        <dbReference type="Proteomes" id="UP000313359"/>
    </source>
</evidence>
<accession>A0A5C2SG31</accession>
<sequence>MLVNWRPSLVECSCLRSVRRCPVLLQAGFQPYAWLYHLPFEHSCCPYRIGKSLIHLSEFELGDAETGVVAYCRRRGACTNAWLMLVHDHRTTPTVTALSCPRVPAASPSEIQKQASASAPSAGSLRLRGWHDTDGLWSFYPAFAACLRSVHHGS</sequence>
<protein>
    <submittedName>
        <fullName evidence="1">Uncharacterized protein</fullName>
    </submittedName>
</protein>
<organism evidence="1 2">
    <name type="scientific">Lentinus tigrinus ALCF2SS1-6</name>
    <dbReference type="NCBI Taxonomy" id="1328759"/>
    <lineage>
        <taxon>Eukaryota</taxon>
        <taxon>Fungi</taxon>
        <taxon>Dikarya</taxon>
        <taxon>Basidiomycota</taxon>
        <taxon>Agaricomycotina</taxon>
        <taxon>Agaricomycetes</taxon>
        <taxon>Polyporales</taxon>
        <taxon>Polyporaceae</taxon>
        <taxon>Lentinus</taxon>
    </lineage>
</organism>
<keyword evidence="2" id="KW-1185">Reference proteome</keyword>
<dbReference type="EMBL" id="ML122258">
    <property type="protein sequence ID" value="RPD62591.1"/>
    <property type="molecule type" value="Genomic_DNA"/>
</dbReference>